<name>A0ABM8BDV0_9BIFI</name>
<evidence type="ECO:0000259" key="5">
    <source>
        <dbReference type="PROSITE" id="PS50931"/>
    </source>
</evidence>
<sequence length="295" mass="32518">MIEIKTLEIFLAAAQEENFSRAAEKLFLPQSVVSEHIKRLERELGVQLFDRSHRNAQLTATGRTATTLALAVVKDLDALRLGVKNSQNTRQTTGLRLVIGKGMAQKVAHIASRLRADNIFLHITEAEPAQRVAMIEEGRADAAILRGRRASQMDHAEHVWDDIVVAAVNAAHPSFGSPTIAVQSLQNTSLALVPRRGNPMLVDLISKQVFTDSSAMRRALPFTSTEITFAQMAVSDEPLWAPIYLGYESEHTYEGIWSAPIEPTLRLPAYLLPSAQARATNQQSIDALLKACQHI</sequence>
<dbReference type="RefSeq" id="WP_317642601.1">
    <property type="nucleotide sequence ID" value="NZ_AP026800.1"/>
</dbReference>
<organism evidence="6 7">
    <name type="scientific">Bombiscardovia apis</name>
    <dbReference type="NCBI Taxonomy" id="2932182"/>
    <lineage>
        <taxon>Bacteria</taxon>
        <taxon>Bacillati</taxon>
        <taxon>Actinomycetota</taxon>
        <taxon>Actinomycetes</taxon>
        <taxon>Bifidobacteriales</taxon>
        <taxon>Bifidobacteriaceae</taxon>
        <taxon>Bombiscardovia</taxon>
    </lineage>
</organism>
<evidence type="ECO:0000313" key="6">
    <source>
        <dbReference type="EMBL" id="BDR55100.1"/>
    </source>
</evidence>
<dbReference type="Pfam" id="PF00126">
    <property type="entry name" value="HTH_1"/>
    <property type="match status" value="1"/>
</dbReference>
<reference evidence="6 7" key="1">
    <citation type="journal article" date="2023" name="Microbiol. Spectr.">
        <title>Symbiosis of Carpenter Bees with Uncharacterized Lactic Acid Bacteria Showing NAD Auxotrophy.</title>
        <authorList>
            <person name="Kawasaki S."/>
            <person name="Ozawa K."/>
            <person name="Mori T."/>
            <person name="Yamamoto A."/>
            <person name="Ito M."/>
            <person name="Ohkuma M."/>
            <person name="Sakamoto M."/>
            <person name="Matsutani M."/>
        </authorList>
    </citation>
    <scope>NUCLEOTIDE SEQUENCE [LARGE SCALE GENOMIC DNA]</scope>
    <source>
        <strain evidence="6 7">KimH</strain>
    </source>
</reference>
<dbReference type="InterPro" id="IPR036388">
    <property type="entry name" value="WH-like_DNA-bd_sf"/>
</dbReference>
<dbReference type="PROSITE" id="PS50931">
    <property type="entry name" value="HTH_LYSR"/>
    <property type="match status" value="1"/>
</dbReference>
<evidence type="ECO:0000256" key="3">
    <source>
        <dbReference type="ARBA" id="ARBA00023125"/>
    </source>
</evidence>
<dbReference type="PRINTS" id="PR00039">
    <property type="entry name" value="HTHLYSR"/>
</dbReference>
<dbReference type="EMBL" id="AP026800">
    <property type="protein sequence ID" value="BDR55100.1"/>
    <property type="molecule type" value="Genomic_DNA"/>
</dbReference>
<dbReference type="SUPFAM" id="SSF53850">
    <property type="entry name" value="Periplasmic binding protein-like II"/>
    <property type="match status" value="1"/>
</dbReference>
<dbReference type="InterPro" id="IPR036390">
    <property type="entry name" value="WH_DNA-bd_sf"/>
</dbReference>
<protein>
    <submittedName>
        <fullName evidence="6">LysR family transcriptional regulator</fullName>
    </submittedName>
</protein>
<dbReference type="InterPro" id="IPR000847">
    <property type="entry name" value="LysR_HTH_N"/>
</dbReference>
<evidence type="ECO:0000256" key="4">
    <source>
        <dbReference type="ARBA" id="ARBA00023163"/>
    </source>
</evidence>
<keyword evidence="3" id="KW-0238">DNA-binding</keyword>
<dbReference type="Proteomes" id="UP001321748">
    <property type="component" value="Chromosome"/>
</dbReference>
<feature type="domain" description="HTH lysR-type" evidence="5">
    <location>
        <begin position="2"/>
        <end position="59"/>
    </location>
</feature>
<keyword evidence="4" id="KW-0804">Transcription</keyword>
<dbReference type="PANTHER" id="PTHR30346">
    <property type="entry name" value="TRANSCRIPTIONAL DUAL REGULATOR HCAR-RELATED"/>
    <property type="match status" value="1"/>
</dbReference>
<evidence type="ECO:0000256" key="2">
    <source>
        <dbReference type="ARBA" id="ARBA00023015"/>
    </source>
</evidence>
<comment type="similarity">
    <text evidence="1">Belongs to the LysR transcriptional regulatory family.</text>
</comment>
<dbReference type="PANTHER" id="PTHR30346:SF17">
    <property type="entry name" value="LYSR FAMILY TRANSCRIPTIONAL REGULATOR"/>
    <property type="match status" value="1"/>
</dbReference>
<proteinExistence type="inferred from homology"/>
<dbReference type="Gene3D" id="3.40.190.10">
    <property type="entry name" value="Periplasmic binding protein-like II"/>
    <property type="match status" value="2"/>
</dbReference>
<dbReference type="Pfam" id="PF03466">
    <property type="entry name" value="LysR_substrate"/>
    <property type="match status" value="1"/>
</dbReference>
<keyword evidence="7" id="KW-1185">Reference proteome</keyword>
<gene>
    <name evidence="6" type="ORF">KIMH_12110</name>
</gene>
<accession>A0ABM8BDV0</accession>
<dbReference type="Gene3D" id="1.10.10.10">
    <property type="entry name" value="Winged helix-like DNA-binding domain superfamily/Winged helix DNA-binding domain"/>
    <property type="match status" value="1"/>
</dbReference>
<keyword evidence="2" id="KW-0805">Transcription regulation</keyword>
<evidence type="ECO:0000313" key="7">
    <source>
        <dbReference type="Proteomes" id="UP001321748"/>
    </source>
</evidence>
<evidence type="ECO:0000256" key="1">
    <source>
        <dbReference type="ARBA" id="ARBA00009437"/>
    </source>
</evidence>
<dbReference type="InterPro" id="IPR005119">
    <property type="entry name" value="LysR_subst-bd"/>
</dbReference>
<dbReference type="SUPFAM" id="SSF46785">
    <property type="entry name" value="Winged helix' DNA-binding domain"/>
    <property type="match status" value="1"/>
</dbReference>